<dbReference type="RefSeq" id="WP_099311851.1">
    <property type="nucleotide sequence ID" value="NZ_CP032101.1"/>
</dbReference>
<accession>A0A347TNV9</accession>
<gene>
    <name evidence="5" type="ORF">AMRN_2586</name>
    <name evidence="6" type="ORF">CPH92_11045</name>
</gene>
<reference evidence="5 8" key="3">
    <citation type="submission" date="2018-08" db="EMBL/GenBank/DDBJ databases">
        <title>Complete genome of the Arcobacter marinus type strain JCM 15502.</title>
        <authorList>
            <person name="Miller W.G."/>
            <person name="Yee E."/>
            <person name="Huynh S."/>
            <person name="Parker C.T."/>
        </authorList>
    </citation>
    <scope>NUCLEOTIDE SEQUENCE [LARGE SCALE GENOMIC DNA]</scope>
    <source>
        <strain evidence="5 8">JCM 15502</strain>
    </source>
</reference>
<evidence type="ECO:0000259" key="4">
    <source>
        <dbReference type="Pfam" id="PF00496"/>
    </source>
</evidence>
<dbReference type="GO" id="GO:0015833">
    <property type="term" value="P:peptide transport"/>
    <property type="evidence" value="ECO:0007669"/>
    <property type="project" value="TreeGrafter"/>
</dbReference>
<comment type="similarity">
    <text evidence="1">Belongs to the bacterial solute-binding protein 5 family.</text>
</comment>
<dbReference type="Pfam" id="PF00496">
    <property type="entry name" value="SBP_bac_5"/>
    <property type="match status" value="1"/>
</dbReference>
<keyword evidence="3" id="KW-0732">Signal</keyword>
<dbReference type="Gene3D" id="3.40.190.10">
    <property type="entry name" value="Periplasmic binding protein-like II"/>
    <property type="match status" value="1"/>
</dbReference>
<dbReference type="PANTHER" id="PTHR30290:SF9">
    <property type="entry name" value="OLIGOPEPTIDE-BINDING PROTEIN APPA"/>
    <property type="match status" value="1"/>
</dbReference>
<evidence type="ECO:0000256" key="1">
    <source>
        <dbReference type="ARBA" id="ARBA00005695"/>
    </source>
</evidence>
<dbReference type="Gene3D" id="3.10.105.10">
    <property type="entry name" value="Dipeptide-binding Protein, Domain 3"/>
    <property type="match status" value="1"/>
</dbReference>
<name>A0A347TNV9_9BACT</name>
<reference evidence="7" key="1">
    <citation type="submission" date="2017-09" db="EMBL/GenBank/DDBJ databases">
        <title>Arcobacter canalis sp. nov., a new species isolated from a water canal contaminated with urban sewage.</title>
        <authorList>
            <person name="Perez-Cataluna A."/>
            <person name="Salas-Masso N."/>
            <person name="Figueras M.J."/>
        </authorList>
    </citation>
    <scope>NUCLEOTIDE SEQUENCE [LARGE SCALE GENOMIC DNA]</scope>
    <source>
        <strain evidence="7">CECT 7727</strain>
    </source>
</reference>
<dbReference type="CDD" id="cd00995">
    <property type="entry name" value="PBP2_NikA_DppA_OppA_like"/>
    <property type="match status" value="1"/>
</dbReference>
<dbReference type="AlphaFoldDB" id="A0A347TNV9"/>
<dbReference type="PANTHER" id="PTHR30290">
    <property type="entry name" value="PERIPLASMIC BINDING COMPONENT OF ABC TRANSPORTER"/>
    <property type="match status" value="1"/>
</dbReference>
<feature type="domain" description="Solute-binding protein family 5" evidence="4">
    <location>
        <begin position="83"/>
        <end position="432"/>
    </location>
</feature>
<keyword evidence="7" id="KW-1185">Reference proteome</keyword>
<dbReference type="Proteomes" id="UP000264693">
    <property type="component" value="Chromosome"/>
</dbReference>
<sequence>MIYKILFYLFFINIALLSDTRYREDDAHKISLAKQIKGSHIKVFIPTMPYLYLSKLINGTLIRSADNENGWEFMLATNLKRVGDLEYIFTLRDDVKFQDGTKFDAKSVIDNFEEFMKGSMLYKPLRSRLEKIEKLASNKIKFTLNKPYELFLDRLTRFNFFSSVYLKKFGWGIGNIDTAVNTLEPGKYGLGPYILEEGYATGREQTAIIKIRANPYYYEKNKPYIEKITIYTELSNEEVLNMALKEEGGLDISPIPFNKKVETILSSYSKLVTSKSKHNISILFNLLKKDTSLKDKRVRIALNEAIDQEKLLKFVYKGEGQKSPTAANTNYYSVNLATKDLLTHHEKMINEKNETKKYLKSILNGLELNVYTMDRYMFLWKGIEFQLLQYGVKLNYIITKSEKELFSQLFSNIKNPKKWDMITLGTESWSSNNPWTVFFHYRINNIWSAIDKDEYLSELINKYSEVKFNSEEFLDVVDNIIHRVYEKAYTLAVPSPNIVLAVNKEVDYVPPKVLIMPLWNTKITPFHHSIRKTKYSKDRMLPILPKVINEKTTKD</sequence>
<dbReference type="GO" id="GO:1904680">
    <property type="term" value="F:peptide transmembrane transporter activity"/>
    <property type="evidence" value="ECO:0007669"/>
    <property type="project" value="TreeGrafter"/>
</dbReference>
<protein>
    <submittedName>
        <fullName evidence="6">ABC transporter substrate-binding protein</fullName>
    </submittedName>
    <submittedName>
        <fullName evidence="5">Putative periplasmic binding protein</fullName>
    </submittedName>
</protein>
<dbReference type="KEGG" id="amar:AMRN_2586"/>
<keyword evidence="2" id="KW-0813">Transport</keyword>
<dbReference type="SUPFAM" id="SSF53850">
    <property type="entry name" value="Periplasmic binding protein-like II"/>
    <property type="match status" value="1"/>
</dbReference>
<evidence type="ECO:0000313" key="6">
    <source>
        <dbReference type="EMBL" id="PHO14630.1"/>
    </source>
</evidence>
<evidence type="ECO:0000256" key="2">
    <source>
        <dbReference type="ARBA" id="ARBA00022448"/>
    </source>
</evidence>
<dbReference type="InterPro" id="IPR039424">
    <property type="entry name" value="SBP_5"/>
</dbReference>
<evidence type="ECO:0000313" key="7">
    <source>
        <dbReference type="Proteomes" id="UP000224740"/>
    </source>
</evidence>
<evidence type="ECO:0000256" key="3">
    <source>
        <dbReference type="ARBA" id="ARBA00022729"/>
    </source>
</evidence>
<dbReference type="EMBL" id="NXAO01000050">
    <property type="protein sequence ID" value="PHO14630.1"/>
    <property type="molecule type" value="Genomic_DNA"/>
</dbReference>
<evidence type="ECO:0000313" key="5">
    <source>
        <dbReference type="EMBL" id="AXX88287.1"/>
    </source>
</evidence>
<dbReference type="Proteomes" id="UP000224740">
    <property type="component" value="Unassembled WGS sequence"/>
</dbReference>
<organism evidence="5 8">
    <name type="scientific">Malaciobacter marinus</name>
    <dbReference type="NCBI Taxonomy" id="505249"/>
    <lineage>
        <taxon>Bacteria</taxon>
        <taxon>Pseudomonadati</taxon>
        <taxon>Campylobacterota</taxon>
        <taxon>Epsilonproteobacteria</taxon>
        <taxon>Campylobacterales</taxon>
        <taxon>Arcobacteraceae</taxon>
        <taxon>Malaciobacter</taxon>
    </lineage>
</organism>
<proteinExistence type="inferred from homology"/>
<dbReference type="InterPro" id="IPR000914">
    <property type="entry name" value="SBP_5_dom"/>
</dbReference>
<reference evidence="6" key="2">
    <citation type="submission" date="2017-09" db="EMBL/GenBank/DDBJ databases">
        <authorList>
            <person name="Perez-Cataluna A."/>
            <person name="Figueras M.J."/>
            <person name="Salas-Masso N."/>
        </authorList>
    </citation>
    <scope>NUCLEOTIDE SEQUENCE</scope>
    <source>
        <strain evidence="6">CECT 7727</strain>
    </source>
</reference>
<dbReference type="EMBL" id="CP032101">
    <property type="protein sequence ID" value="AXX88287.1"/>
    <property type="molecule type" value="Genomic_DNA"/>
</dbReference>
<evidence type="ECO:0000313" key="8">
    <source>
        <dbReference type="Proteomes" id="UP000264693"/>
    </source>
</evidence>